<evidence type="ECO:0000313" key="1">
    <source>
        <dbReference type="EMBL" id="KAL0484714.1"/>
    </source>
</evidence>
<dbReference type="AlphaFoldDB" id="A0AAW2Z5W2"/>
<protein>
    <submittedName>
        <fullName evidence="1">Uncharacterized protein</fullName>
    </submittedName>
</protein>
<organism evidence="1 2">
    <name type="scientific">Acrasis kona</name>
    <dbReference type="NCBI Taxonomy" id="1008807"/>
    <lineage>
        <taxon>Eukaryota</taxon>
        <taxon>Discoba</taxon>
        <taxon>Heterolobosea</taxon>
        <taxon>Tetramitia</taxon>
        <taxon>Eutetramitia</taxon>
        <taxon>Acrasidae</taxon>
        <taxon>Acrasis</taxon>
    </lineage>
</organism>
<feature type="non-terminal residue" evidence="1">
    <location>
        <position position="1"/>
    </location>
</feature>
<comment type="caution">
    <text evidence="1">The sequence shown here is derived from an EMBL/GenBank/DDBJ whole genome shotgun (WGS) entry which is preliminary data.</text>
</comment>
<sequence length="429" mass="48819">YKPPACIFLISSDPSFSYIINKLNNRLYRTILVVSYKRDISDLQYAGFYKTLFLEDVLGLPKVDAIPPSTPITDFSTPTPNPSKPVITCDDVGIMNALCEHLHSTGNQPMSLLKLNNSNLDKFDKKRLLDIVLMHPGVFKLEQMVSLQSDYKPVIKPLHTPLDTPTSSTCVFPLGHPYVMPPSMEVAISNIKQPERIVSCLIDYIRNTNPLERVKKVVDLKQVISSRTGIDIKSQVIKWFVLLKVPEYIVISNGGVISYLDPISLTDPIKTNTKKEEKIVSEPDRLAQCLLSYFEDTPQPLRAAQVIDLKEIVKIRYGEELLSSTLKKFIKNNLSSHITVEQGGFLTYHDHEEQPTQEEDIQLEFYPLDNENTIPISNQREDDLTWSDDQEVQANNVDEIVPEDIIDQDAEDEDYIESTFEDVENVQLY</sequence>
<gene>
    <name evidence="1" type="ORF">AKO1_003538</name>
</gene>
<name>A0AAW2Z5W2_9EUKA</name>
<evidence type="ECO:0000313" key="2">
    <source>
        <dbReference type="Proteomes" id="UP001431209"/>
    </source>
</evidence>
<reference evidence="1 2" key="1">
    <citation type="submission" date="2024-03" db="EMBL/GenBank/DDBJ databases">
        <title>The Acrasis kona genome and developmental transcriptomes reveal deep origins of eukaryotic multicellular pathways.</title>
        <authorList>
            <person name="Sheikh S."/>
            <person name="Fu C.-J."/>
            <person name="Brown M.W."/>
            <person name="Baldauf S.L."/>
        </authorList>
    </citation>
    <scope>NUCLEOTIDE SEQUENCE [LARGE SCALE GENOMIC DNA]</scope>
    <source>
        <strain evidence="1 2">ATCC MYA-3509</strain>
    </source>
</reference>
<accession>A0AAW2Z5W2</accession>
<dbReference type="Proteomes" id="UP001431209">
    <property type="component" value="Unassembled WGS sequence"/>
</dbReference>
<proteinExistence type="predicted"/>
<dbReference type="EMBL" id="JAOPGA020001065">
    <property type="protein sequence ID" value="KAL0484714.1"/>
    <property type="molecule type" value="Genomic_DNA"/>
</dbReference>
<keyword evidence="2" id="KW-1185">Reference proteome</keyword>